<dbReference type="Proteomes" id="UP001054837">
    <property type="component" value="Unassembled WGS sequence"/>
</dbReference>
<protein>
    <recommendedName>
        <fullName evidence="3">Cytoplasmic tRNA 2-thiolation protein 2</fullName>
    </recommendedName>
</protein>
<comment type="subcellular location">
    <subcellularLocation>
        <location evidence="3">Cytoplasm</location>
    </subcellularLocation>
</comment>
<dbReference type="EMBL" id="BPLQ01013406">
    <property type="protein sequence ID" value="GIY71908.1"/>
    <property type="molecule type" value="Genomic_DNA"/>
</dbReference>
<evidence type="ECO:0000256" key="1">
    <source>
        <dbReference type="ARBA" id="ARBA00022490"/>
    </source>
</evidence>
<dbReference type="PANTHER" id="PTHR20882">
    <property type="entry name" value="CYTOPLASMIC TRNA 2-THIOLATION PROTEIN 2"/>
    <property type="match status" value="1"/>
</dbReference>
<evidence type="ECO:0000256" key="3">
    <source>
        <dbReference type="HAMAP-Rule" id="MF_03054"/>
    </source>
</evidence>
<name>A0AAV4VPF6_9ARAC</name>
<dbReference type="InterPro" id="IPR014729">
    <property type="entry name" value="Rossmann-like_a/b/a_fold"/>
</dbReference>
<dbReference type="SUPFAM" id="SSF52402">
    <property type="entry name" value="Adenine nucleotide alpha hydrolases-like"/>
    <property type="match status" value="1"/>
</dbReference>
<dbReference type="HAMAP" id="MF_03054">
    <property type="entry name" value="CTU2"/>
    <property type="match status" value="1"/>
</dbReference>
<dbReference type="InterPro" id="IPR019407">
    <property type="entry name" value="CTU2"/>
</dbReference>
<dbReference type="GO" id="GO:0016783">
    <property type="term" value="F:sulfurtransferase activity"/>
    <property type="evidence" value="ECO:0007669"/>
    <property type="project" value="TreeGrafter"/>
</dbReference>
<dbReference type="AlphaFoldDB" id="A0AAV4VPF6"/>
<dbReference type="GO" id="GO:0000049">
    <property type="term" value="F:tRNA binding"/>
    <property type="evidence" value="ECO:0007669"/>
    <property type="project" value="InterPro"/>
</dbReference>
<organism evidence="4 5">
    <name type="scientific">Caerostris darwini</name>
    <dbReference type="NCBI Taxonomy" id="1538125"/>
    <lineage>
        <taxon>Eukaryota</taxon>
        <taxon>Metazoa</taxon>
        <taxon>Ecdysozoa</taxon>
        <taxon>Arthropoda</taxon>
        <taxon>Chelicerata</taxon>
        <taxon>Arachnida</taxon>
        <taxon>Araneae</taxon>
        <taxon>Araneomorphae</taxon>
        <taxon>Entelegynae</taxon>
        <taxon>Araneoidea</taxon>
        <taxon>Araneidae</taxon>
        <taxon>Caerostris</taxon>
    </lineage>
</organism>
<comment type="function">
    <text evidence="3">Plays a central role in 2-thiolation of mcm(5)S(2)U at tRNA wobble positions of tRNA(Lys), tRNA(Glu) and tRNA(Gln). May act by forming a heterodimer with NCS6/CTU1 that ligates sulfur from thiocarboxylated URM1 onto the uridine of tRNAs at wobble position.</text>
</comment>
<dbReference type="GO" id="GO:0005829">
    <property type="term" value="C:cytosol"/>
    <property type="evidence" value="ECO:0007669"/>
    <property type="project" value="TreeGrafter"/>
</dbReference>
<gene>
    <name evidence="4" type="primary">ctu2</name>
    <name evidence="4" type="ORF">CDAR_73011</name>
</gene>
<dbReference type="GO" id="GO:0002143">
    <property type="term" value="P:tRNA wobble position uridine thiolation"/>
    <property type="evidence" value="ECO:0007669"/>
    <property type="project" value="TreeGrafter"/>
</dbReference>
<comment type="caution">
    <text evidence="4">The sequence shown here is derived from an EMBL/GenBank/DDBJ whole genome shotgun (WGS) entry which is preliminary data.</text>
</comment>
<keyword evidence="5" id="KW-1185">Reference proteome</keyword>
<evidence type="ECO:0000313" key="5">
    <source>
        <dbReference type="Proteomes" id="UP001054837"/>
    </source>
</evidence>
<dbReference type="GO" id="GO:0016779">
    <property type="term" value="F:nucleotidyltransferase activity"/>
    <property type="evidence" value="ECO:0007669"/>
    <property type="project" value="UniProtKB-UniRule"/>
</dbReference>
<dbReference type="PANTHER" id="PTHR20882:SF14">
    <property type="entry name" value="CYTOPLASMIC TRNA 2-THIOLATION PROTEIN 2"/>
    <property type="match status" value="1"/>
</dbReference>
<evidence type="ECO:0000256" key="2">
    <source>
        <dbReference type="ARBA" id="ARBA00022694"/>
    </source>
</evidence>
<keyword evidence="2 3" id="KW-0819">tRNA processing</keyword>
<evidence type="ECO:0000313" key="4">
    <source>
        <dbReference type="EMBL" id="GIY71908.1"/>
    </source>
</evidence>
<reference evidence="4 5" key="1">
    <citation type="submission" date="2021-06" db="EMBL/GenBank/DDBJ databases">
        <title>Caerostris darwini draft genome.</title>
        <authorList>
            <person name="Kono N."/>
            <person name="Arakawa K."/>
        </authorList>
    </citation>
    <scope>NUCLEOTIDE SEQUENCE [LARGE SCALE GENOMIC DNA]</scope>
</reference>
<sequence>MCSVEEDIEDISKYSKRVGNRNASEYRNLQECKKCDMKSEVLLQKKDPFCRKCFFEYCSHKFRSTIGKSKQIKHGDKVLLACSGGRKSTALLHMTKKTLDFATAKQISFNAEIIFIDESLVFPTVEDKQQQIQNIINELKSYGYPVLCSSLEMICKLNSNQIFFWNCDTIDSIKDFPSCSDSQNCIKECMEDMSLSAKLDFIKHIRLLLITEIANHAGFKHVFVGDTSCSLAENLLNNISLGRGSQISSATNFSDFRYKVSICRPLREFLNKEIGLYIHLHDCSYFVLPNLLTKTDTKSCIQRLTESFIVNLQKDFPATVFTIFRTGGKLLKQNELPETEICLLCRSKLDNLHPNACSALEALKLSEQLSQISINDTLVDTVSTENEGGLSDLNDFEDMNFFRFLCYGCSIPFRKNKKSCTFNPVLKTQYVKMTRNEMKEDIKDFLISKE</sequence>
<proteinExistence type="inferred from homology"/>
<dbReference type="Gene3D" id="3.40.50.620">
    <property type="entry name" value="HUPs"/>
    <property type="match status" value="1"/>
</dbReference>
<dbReference type="Pfam" id="PF10288">
    <property type="entry name" value="CTU2"/>
    <property type="match status" value="1"/>
</dbReference>
<dbReference type="GO" id="GO:0032447">
    <property type="term" value="P:protein urmylation"/>
    <property type="evidence" value="ECO:0007669"/>
    <property type="project" value="UniProtKB-UniRule"/>
</dbReference>
<comment type="pathway">
    <text evidence="3">tRNA modification; 5-methoxycarbonylmethyl-2-thiouridine-tRNA biosynthesis.</text>
</comment>
<comment type="similarity">
    <text evidence="3">Belongs to the CTU2/NCS2 family.</text>
</comment>
<accession>A0AAV4VPF6</accession>
<keyword evidence="1 3" id="KW-0963">Cytoplasm</keyword>